<protein>
    <submittedName>
        <fullName evidence="2">Competence protein CoiA family protein</fullName>
    </submittedName>
</protein>
<comment type="caution">
    <text evidence="2">The sequence shown here is derived from an EMBL/GenBank/DDBJ whole genome shotgun (WGS) entry which is preliminary data.</text>
</comment>
<evidence type="ECO:0000313" key="3">
    <source>
        <dbReference type="Proteomes" id="UP001141992"/>
    </source>
</evidence>
<name>A0A9X3R711_ALCXX</name>
<dbReference type="InterPro" id="IPR010330">
    <property type="entry name" value="CoiA_nuc"/>
</dbReference>
<dbReference type="AlphaFoldDB" id="A0A9X3R711"/>
<gene>
    <name evidence="2" type="ORF">O9570_28275</name>
</gene>
<dbReference type="RefSeq" id="WP_173671267.1">
    <property type="nucleotide sequence ID" value="NZ_JAPZVI010000038.1"/>
</dbReference>
<accession>A0A9X3R711</accession>
<evidence type="ECO:0000259" key="1">
    <source>
        <dbReference type="Pfam" id="PF06054"/>
    </source>
</evidence>
<evidence type="ECO:0000313" key="2">
    <source>
        <dbReference type="EMBL" id="MCZ8405377.1"/>
    </source>
</evidence>
<sequence>MVMVVEATYASGIGAANALRMSATQWQELQRTYRVGDLLMPCCNAPAIPKVSANGHPFFAHLGDACSTSEESQWHLAAKAHVRSAFEDLGCKASVEVSGSGNAGRWQADVWGERDGVKLAVEIQRSYQSLRDYRKRQQRYQSEGVKALWLLRTDRYETLTTSMGKERLRTEFGGKFPPSGHFGPCVSDLPVAILELNPAPAVRGAGFFAATLPSLIEAVLSQRFLCIDGLWCIDNLDSMNRAAQRTREAAAAKCIASKT</sequence>
<reference evidence="2" key="1">
    <citation type="submission" date="2022-12" db="EMBL/GenBank/DDBJ databases">
        <authorList>
            <person name="Voronina O.L."/>
            <person name="Kunda M.S."/>
            <person name="Ryzhova N."/>
            <person name="Aksenova E.I."/>
        </authorList>
    </citation>
    <scope>NUCLEOTIDE SEQUENCE</scope>
    <source>
        <strain evidence="2">SCCH136:Ach223948</strain>
    </source>
</reference>
<dbReference type="EMBL" id="JAPZVI010000038">
    <property type="protein sequence ID" value="MCZ8405377.1"/>
    <property type="molecule type" value="Genomic_DNA"/>
</dbReference>
<organism evidence="2 3">
    <name type="scientific">Alcaligenes xylosoxydans xylosoxydans</name>
    <name type="common">Achromobacter xylosoxidans</name>
    <dbReference type="NCBI Taxonomy" id="85698"/>
    <lineage>
        <taxon>Bacteria</taxon>
        <taxon>Pseudomonadati</taxon>
        <taxon>Pseudomonadota</taxon>
        <taxon>Betaproteobacteria</taxon>
        <taxon>Burkholderiales</taxon>
        <taxon>Alcaligenaceae</taxon>
        <taxon>Achromobacter</taxon>
    </lineage>
</organism>
<proteinExistence type="predicted"/>
<dbReference type="Pfam" id="PF06054">
    <property type="entry name" value="CoiA_nuc"/>
    <property type="match status" value="1"/>
</dbReference>
<dbReference type="Proteomes" id="UP001141992">
    <property type="component" value="Unassembled WGS sequence"/>
</dbReference>
<feature type="domain" description="Competence protein CoiA nuclease-like" evidence="1">
    <location>
        <begin position="71"/>
        <end position="162"/>
    </location>
</feature>